<evidence type="ECO:0000313" key="1">
    <source>
        <dbReference type="EMBL" id="KAJ9661810.1"/>
    </source>
</evidence>
<accession>A0ACC3AG57</accession>
<sequence length="958" mass="104907">MQSLRPESAAAMTAHRREAVRLAKAQEKAVSDKCIRSGQEIPGYVFDELIGKGSFGRVYKGKKASDGKVVAIKVLDIDEADFQAFGDMKDEQIRDFNKEIQILRRAQESGAENLNQIIEALPVHSQLWLVCEYCPGGSVKTLMRATRDRLEERYLVVVARELAKALKGLHQAGIMHRDVKAANVLIHENGGVQLCDFGIAAAIEGQTDKRRTFVGTFHWMPPELWADKPEYNDEVDVWGYGCTLYECATGTPPNSDVRERQQLKVRMRRLKQSIGLPDKENMNFSDGLKSLVKFALNPDAASRPSMHDILQHDFLLDTEEEYPTSSLTELVQHYYAWLFGGGQRVSLFIPGGAAAASEVSDEFGATMAEEWNFSMTQDFEKRVSAILEIPDLSTFSDFELGEGEVTPRGPAPPGTSNFPSLQEPMTVTQKANFELRVERGAGLNNLFNPQQPAYEYKTKRDFVPIRESVNRTSDLPFRAMSEERPTSIASVAIDLGDFDEEDYAMAAPRTGEIKTSFATPTPKQEEPAFILPDAATIRAKRADSKEPKESSGQSLTARRASSTDSISDPTAEDWTIKQELDTPQLQDAAEITPTQPTNRPKERDTMGWSFADAMKDVSQPTSPQYAQPLSPKPQEGTPSPEQQQKAKKHATMDWSFSVAMQEVDENPQEEPANRVTPGRHSRPAPLLRTMTQPVTSYEVHEAYEDFSRPGTSMSGAYSESSASSTDFDPFALDRRTPYGEDGPGDAEFDDVDINDFYASRGRTMIPPDFNGVPPELGLTVTPHMNGLTHPAPYPAGLPARIGEEGFPGPSMIGNRSPVGPGARRSPRASSSPRSLGHIRGSGSGASRGHGSGSSIGSARTTNNNMTTSVSTSNGSGSSGTGLNGFSSRPFNLPIPVPPSLAAMAGDASPDAVQRELDRLLGEFQEALGNAADVISEGARGRARRRRDKESGSEWEDEE</sequence>
<name>A0ACC3AG57_9EURO</name>
<organism evidence="1 2">
    <name type="scientific">Neophaeococcomyces mojaviensis</name>
    <dbReference type="NCBI Taxonomy" id="3383035"/>
    <lineage>
        <taxon>Eukaryota</taxon>
        <taxon>Fungi</taxon>
        <taxon>Dikarya</taxon>
        <taxon>Ascomycota</taxon>
        <taxon>Pezizomycotina</taxon>
        <taxon>Eurotiomycetes</taxon>
        <taxon>Chaetothyriomycetidae</taxon>
        <taxon>Chaetothyriales</taxon>
        <taxon>Chaetothyriales incertae sedis</taxon>
        <taxon>Neophaeococcomyces</taxon>
    </lineage>
</organism>
<dbReference type="EMBL" id="JAPDRQ010000020">
    <property type="protein sequence ID" value="KAJ9661810.1"/>
    <property type="molecule type" value="Genomic_DNA"/>
</dbReference>
<reference evidence="1" key="1">
    <citation type="submission" date="2022-10" db="EMBL/GenBank/DDBJ databases">
        <title>Culturing micro-colonial fungi from biological soil crusts in the Mojave desert and describing Neophaeococcomyces mojavensis, and introducing the new genera and species Taxawa tesnikishii.</title>
        <authorList>
            <person name="Kurbessoian T."/>
            <person name="Stajich J.E."/>
        </authorList>
    </citation>
    <scope>NUCLEOTIDE SEQUENCE</scope>
    <source>
        <strain evidence="1">JES_112</strain>
    </source>
</reference>
<proteinExistence type="predicted"/>
<protein>
    <submittedName>
        <fullName evidence="1">Uncharacterized protein</fullName>
    </submittedName>
</protein>
<keyword evidence="2" id="KW-1185">Reference proteome</keyword>
<dbReference type="Proteomes" id="UP001172386">
    <property type="component" value="Unassembled WGS sequence"/>
</dbReference>
<evidence type="ECO:0000313" key="2">
    <source>
        <dbReference type="Proteomes" id="UP001172386"/>
    </source>
</evidence>
<comment type="caution">
    <text evidence="1">The sequence shown here is derived from an EMBL/GenBank/DDBJ whole genome shotgun (WGS) entry which is preliminary data.</text>
</comment>
<gene>
    <name evidence="1" type="ORF">H2198_001775</name>
</gene>